<keyword evidence="1" id="KW-0472">Membrane</keyword>
<keyword evidence="1" id="KW-1133">Transmembrane helix</keyword>
<evidence type="ECO:0000256" key="1">
    <source>
        <dbReference type="SAM" id="Phobius"/>
    </source>
</evidence>
<comment type="caution">
    <text evidence="2">The sequence shown here is derived from an EMBL/GenBank/DDBJ whole genome shotgun (WGS) entry which is preliminary data.</text>
</comment>
<sequence length="209" mass="23683">MKEHNLKKSSQLWLFIKNSKGAVAIEFVFMIILLTFMLVFMVDLAMLRSNLGKLDNMSYSLVNVLRERTQLYGKGNESFARSRKVAGKLENRDITNFRKLAKYMAFGNTQSDKELFLVLESLQFQRSSPTAEPVLNYTALGDTGQCAPATNLQNLKAIAPRSEIDERRTIPLYQVTVCLKNYSIFRAIVLDESEQSGRLLRSSSVAVAR</sequence>
<dbReference type="EMBL" id="JASAYT010000015">
    <property type="protein sequence ID" value="MDP8174936.1"/>
    <property type="molecule type" value="Genomic_DNA"/>
</dbReference>
<feature type="transmembrane region" description="Helical" evidence="1">
    <location>
        <begin position="21"/>
        <end position="47"/>
    </location>
</feature>
<gene>
    <name evidence="2" type="primary">tadF</name>
    <name evidence="2" type="ORF">QJU97_05625</name>
</gene>
<dbReference type="InterPro" id="IPR031582">
    <property type="entry name" value="TadF"/>
</dbReference>
<organism evidence="2 3">
    <name type="scientific">Phocoenobacter skyensis</name>
    <dbReference type="NCBI Taxonomy" id="97481"/>
    <lineage>
        <taxon>Bacteria</taxon>
        <taxon>Pseudomonadati</taxon>
        <taxon>Pseudomonadota</taxon>
        <taxon>Gammaproteobacteria</taxon>
        <taxon>Pasteurellales</taxon>
        <taxon>Pasteurellaceae</taxon>
        <taxon>Phocoenobacter</taxon>
    </lineage>
</organism>
<evidence type="ECO:0000313" key="2">
    <source>
        <dbReference type="EMBL" id="MDP8174936.1"/>
    </source>
</evidence>
<name>A0AAJ6NE20_9PAST</name>
<keyword evidence="1" id="KW-0812">Transmembrane</keyword>
<protein>
    <submittedName>
        <fullName evidence="2">Tight adherence pilus pseudopilin TadF</fullName>
    </submittedName>
</protein>
<evidence type="ECO:0000313" key="3">
    <source>
        <dbReference type="Proteomes" id="UP001231736"/>
    </source>
</evidence>
<dbReference type="Pfam" id="PF16964">
    <property type="entry name" value="TadF"/>
    <property type="match status" value="1"/>
</dbReference>
<dbReference type="RefSeq" id="WP_306375917.1">
    <property type="nucleotide sequence ID" value="NZ_JASAYT010000015.1"/>
</dbReference>
<dbReference type="AlphaFoldDB" id="A0AAJ6NE20"/>
<accession>A0AAJ6NE20</accession>
<reference evidence="2" key="1">
    <citation type="journal article" date="2023" name="Front. Microbiol.">
        <title>Phylogeography and host specificity of Pasteurellaceae pathogenic to sea-farmed fish in the north-east Atlantic.</title>
        <authorList>
            <person name="Gulla S."/>
            <person name="Colquhoun D.J."/>
            <person name="Olsen A.B."/>
            <person name="Spilsberg B."/>
            <person name="Lagesen K."/>
            <person name="Aakesson C.P."/>
            <person name="Strom S."/>
            <person name="Manji F."/>
            <person name="Birkbeck T.H."/>
            <person name="Nilsen H.K."/>
        </authorList>
    </citation>
    <scope>NUCLEOTIDE SEQUENCE</scope>
    <source>
        <strain evidence="2">98B1</strain>
    </source>
</reference>
<dbReference type="Proteomes" id="UP001231736">
    <property type="component" value="Unassembled WGS sequence"/>
</dbReference>
<proteinExistence type="predicted"/>